<dbReference type="SMART" id="SM00389">
    <property type="entry name" value="HOX"/>
    <property type="match status" value="1"/>
</dbReference>
<keyword evidence="5 6" id="KW-0539">Nucleus</keyword>
<keyword evidence="11" id="KW-1185">Reference proteome</keyword>
<evidence type="ECO:0000313" key="11">
    <source>
        <dbReference type="Proteomes" id="UP000614601"/>
    </source>
</evidence>
<feature type="DNA-binding region" description="Homeobox" evidence="6">
    <location>
        <begin position="203"/>
        <end position="262"/>
    </location>
</feature>
<reference evidence="10" key="1">
    <citation type="submission" date="2020-09" db="EMBL/GenBank/DDBJ databases">
        <authorList>
            <person name="Kikuchi T."/>
        </authorList>
    </citation>
    <scope>NUCLEOTIDE SEQUENCE</scope>
    <source>
        <strain evidence="10">SH1</strain>
    </source>
</reference>
<evidence type="ECO:0000256" key="7">
    <source>
        <dbReference type="RuleBase" id="RU000682"/>
    </source>
</evidence>
<gene>
    <name evidence="10" type="ORF">BOKJ2_LOCUS6851</name>
</gene>
<dbReference type="InterPro" id="IPR009057">
    <property type="entry name" value="Homeodomain-like_sf"/>
</dbReference>
<keyword evidence="4 6" id="KW-0371">Homeobox</keyword>
<dbReference type="GO" id="GO:0005634">
    <property type="term" value="C:nucleus"/>
    <property type="evidence" value="ECO:0007669"/>
    <property type="project" value="UniProtKB-SubCell"/>
</dbReference>
<dbReference type="EMBL" id="CAJFCW020000003">
    <property type="protein sequence ID" value="CAG9106891.1"/>
    <property type="molecule type" value="Genomic_DNA"/>
</dbReference>
<dbReference type="EMBL" id="CAJFDH010000003">
    <property type="protein sequence ID" value="CAD5216965.1"/>
    <property type="molecule type" value="Genomic_DNA"/>
</dbReference>
<sequence>MLLKMTAGQNPPNIAYNYLNSFDSPSAPHFNGMPEFFNQSMFNPMDYYSQQMGQNIVNQTGPSSPGDIKPFRDEISSSPEANFVTNTSSPFEPYNNIVSTASALNFGAGGAMGTAMNPMGRMIQSGLQSGFFPTNDSPTTSFASFPSYPNSSYYMNPMLAQSRLNPMDLNTSFCSDSRLNLKQREDKNHKTGAGTNNTRVRTADKYRTVYSEQIRHVLESEFKTSEYLNADRKQLLATQLDMTERQIKIWFQNRRAKDRKRGKSKMSPLSGGMY</sequence>
<feature type="compositionally biased region" description="Basic residues" evidence="8">
    <location>
        <begin position="255"/>
        <end position="264"/>
    </location>
</feature>
<evidence type="ECO:0000256" key="3">
    <source>
        <dbReference type="ARBA" id="ARBA00023125"/>
    </source>
</evidence>
<dbReference type="GO" id="GO:0030154">
    <property type="term" value="P:cell differentiation"/>
    <property type="evidence" value="ECO:0007669"/>
    <property type="project" value="TreeGrafter"/>
</dbReference>
<dbReference type="GO" id="GO:0009948">
    <property type="term" value="P:anterior/posterior axis specification"/>
    <property type="evidence" value="ECO:0007669"/>
    <property type="project" value="TreeGrafter"/>
</dbReference>
<evidence type="ECO:0000256" key="5">
    <source>
        <dbReference type="ARBA" id="ARBA00023242"/>
    </source>
</evidence>
<proteinExistence type="inferred from homology"/>
<dbReference type="GO" id="GO:0000977">
    <property type="term" value="F:RNA polymerase II transcription regulatory region sequence-specific DNA binding"/>
    <property type="evidence" value="ECO:0007669"/>
    <property type="project" value="TreeGrafter"/>
</dbReference>
<comment type="caution">
    <text evidence="10">The sequence shown here is derived from an EMBL/GenBank/DDBJ whole genome shotgun (WGS) entry which is preliminary data.</text>
</comment>
<dbReference type="GO" id="GO:0000981">
    <property type="term" value="F:DNA-binding transcription factor activity, RNA polymerase II-specific"/>
    <property type="evidence" value="ECO:0007669"/>
    <property type="project" value="InterPro"/>
</dbReference>
<evidence type="ECO:0000256" key="6">
    <source>
        <dbReference type="PROSITE-ProRule" id="PRU00108"/>
    </source>
</evidence>
<organism evidence="10 11">
    <name type="scientific">Bursaphelenchus okinawaensis</name>
    <dbReference type="NCBI Taxonomy" id="465554"/>
    <lineage>
        <taxon>Eukaryota</taxon>
        <taxon>Metazoa</taxon>
        <taxon>Ecdysozoa</taxon>
        <taxon>Nematoda</taxon>
        <taxon>Chromadorea</taxon>
        <taxon>Rhabditida</taxon>
        <taxon>Tylenchina</taxon>
        <taxon>Tylenchomorpha</taxon>
        <taxon>Aphelenchoidea</taxon>
        <taxon>Aphelenchoididae</taxon>
        <taxon>Bursaphelenchus</taxon>
    </lineage>
</organism>
<protein>
    <recommendedName>
        <fullName evidence="9">Homeobox domain-containing protein</fullName>
    </recommendedName>
</protein>
<dbReference type="OrthoDB" id="6159439at2759"/>
<dbReference type="InterPro" id="IPR017970">
    <property type="entry name" value="Homeobox_CS"/>
</dbReference>
<evidence type="ECO:0000256" key="1">
    <source>
        <dbReference type="ARBA" id="ARBA00004123"/>
    </source>
</evidence>
<dbReference type="CDD" id="cd00086">
    <property type="entry name" value="homeodomain"/>
    <property type="match status" value="1"/>
</dbReference>
<dbReference type="PROSITE" id="PS50071">
    <property type="entry name" value="HOMEOBOX_2"/>
    <property type="match status" value="1"/>
</dbReference>
<dbReference type="Pfam" id="PF00046">
    <property type="entry name" value="Homeodomain"/>
    <property type="match status" value="1"/>
</dbReference>
<dbReference type="PROSITE" id="PS00027">
    <property type="entry name" value="HOMEOBOX_1"/>
    <property type="match status" value="1"/>
</dbReference>
<keyword evidence="3 6" id="KW-0238">DNA-binding</keyword>
<dbReference type="InterPro" id="IPR001356">
    <property type="entry name" value="HD"/>
</dbReference>
<feature type="region of interest" description="Disordered" evidence="8">
    <location>
        <begin position="255"/>
        <end position="274"/>
    </location>
</feature>
<accession>A0A811KMV7</accession>
<evidence type="ECO:0000313" key="10">
    <source>
        <dbReference type="EMBL" id="CAD5216965.1"/>
    </source>
</evidence>
<dbReference type="Proteomes" id="UP000783686">
    <property type="component" value="Unassembled WGS sequence"/>
</dbReference>
<evidence type="ECO:0000256" key="8">
    <source>
        <dbReference type="SAM" id="MobiDB-lite"/>
    </source>
</evidence>
<evidence type="ECO:0000259" key="9">
    <source>
        <dbReference type="PROSITE" id="PS50071"/>
    </source>
</evidence>
<dbReference type="AlphaFoldDB" id="A0A811KMV7"/>
<comment type="similarity">
    <text evidence="2">Belongs to the Caudal homeobox family.</text>
</comment>
<comment type="subcellular location">
    <subcellularLocation>
        <location evidence="1 6 7">Nucleus</location>
    </subcellularLocation>
</comment>
<evidence type="ECO:0000256" key="2">
    <source>
        <dbReference type="ARBA" id="ARBA00010341"/>
    </source>
</evidence>
<feature type="domain" description="Homeobox" evidence="9">
    <location>
        <begin position="201"/>
        <end position="261"/>
    </location>
</feature>
<dbReference type="PANTHER" id="PTHR24332:SF9">
    <property type="entry name" value="HOMEOTIC PROTEIN CAUDAL"/>
    <property type="match status" value="1"/>
</dbReference>
<name>A0A811KMV7_9BILA</name>
<dbReference type="GO" id="GO:0009887">
    <property type="term" value="P:animal organ morphogenesis"/>
    <property type="evidence" value="ECO:0007669"/>
    <property type="project" value="TreeGrafter"/>
</dbReference>
<evidence type="ECO:0000256" key="4">
    <source>
        <dbReference type="ARBA" id="ARBA00023155"/>
    </source>
</evidence>
<dbReference type="Proteomes" id="UP000614601">
    <property type="component" value="Unassembled WGS sequence"/>
</dbReference>
<dbReference type="SUPFAM" id="SSF46689">
    <property type="entry name" value="Homeodomain-like"/>
    <property type="match status" value="1"/>
</dbReference>
<dbReference type="Gene3D" id="1.10.10.60">
    <property type="entry name" value="Homeodomain-like"/>
    <property type="match status" value="1"/>
</dbReference>
<dbReference type="PANTHER" id="PTHR24332">
    <property type="entry name" value="HOMEOBOX PROTEIN CDX"/>
    <property type="match status" value="1"/>
</dbReference>
<dbReference type="InterPro" id="IPR047152">
    <property type="entry name" value="Caudal_homeobox"/>
</dbReference>